<organism evidence="1 2">
    <name type="scientific">Rhododendron molle</name>
    <name type="common">Chinese azalea</name>
    <name type="synonym">Azalea mollis</name>
    <dbReference type="NCBI Taxonomy" id="49168"/>
    <lineage>
        <taxon>Eukaryota</taxon>
        <taxon>Viridiplantae</taxon>
        <taxon>Streptophyta</taxon>
        <taxon>Embryophyta</taxon>
        <taxon>Tracheophyta</taxon>
        <taxon>Spermatophyta</taxon>
        <taxon>Magnoliopsida</taxon>
        <taxon>eudicotyledons</taxon>
        <taxon>Gunneridae</taxon>
        <taxon>Pentapetalae</taxon>
        <taxon>asterids</taxon>
        <taxon>Ericales</taxon>
        <taxon>Ericaceae</taxon>
        <taxon>Ericoideae</taxon>
        <taxon>Rhodoreae</taxon>
        <taxon>Rhododendron</taxon>
    </lineage>
</organism>
<gene>
    <name evidence="1" type="ORF">RHMOL_Rhmol03G0223100</name>
</gene>
<evidence type="ECO:0000313" key="2">
    <source>
        <dbReference type="Proteomes" id="UP001062846"/>
    </source>
</evidence>
<protein>
    <submittedName>
        <fullName evidence="1">Uncharacterized protein</fullName>
    </submittedName>
</protein>
<dbReference type="EMBL" id="CM046390">
    <property type="protein sequence ID" value="KAI8564953.1"/>
    <property type="molecule type" value="Genomic_DNA"/>
</dbReference>
<evidence type="ECO:0000313" key="1">
    <source>
        <dbReference type="EMBL" id="KAI8564953.1"/>
    </source>
</evidence>
<keyword evidence="2" id="KW-1185">Reference proteome</keyword>
<accession>A0ACC0PKB8</accession>
<sequence length="462" mass="52540">MDELAPMSCPNHGVRANEAPMHLLFNDQDMLCPSVVMPEPRAPNYGTWKIVQLNWVNDGLGQLGSNPLLNESGLNCIIRPATTTFFLVISDLLTISFRLFFYFFGDSLWQDAENRVYIIKELDRITGQGQSAVSVDDTLKIIACREQQKKLSALEMELAAARPEGFKLNHMAVTNQPPMKRPLVVIGVLTGFSRKTNRDAIRKAWMGTGSALKKMEDRKGIIVRFVIGRSSNRGDSLERAIDSENKQTNDFIILENHTEALEEIPKKTKNFFAQASEKWDAEFFAKVNDDVYVNIDALGSTLAAHLDKPRAYIGCMKSGEVFSEQSHKWYEPDWWKFGNKKSIVFTFPYINDWLLICNRYFRHASGEMFVISQALAKFVSINRSILRTYAHDDVSVGSWFIGLDVKHVDERTFCCSSSSWSSGLSLSLSLLKELSAQVYDHTKNHEKNNSNNKFQKYLKDML</sequence>
<proteinExistence type="predicted"/>
<comment type="caution">
    <text evidence="1">The sequence shown here is derived from an EMBL/GenBank/DDBJ whole genome shotgun (WGS) entry which is preliminary data.</text>
</comment>
<name>A0ACC0PKB8_RHOML</name>
<dbReference type="Proteomes" id="UP001062846">
    <property type="component" value="Chromosome 3"/>
</dbReference>
<reference evidence="1" key="1">
    <citation type="submission" date="2022-02" db="EMBL/GenBank/DDBJ databases">
        <title>Plant Genome Project.</title>
        <authorList>
            <person name="Zhang R.-G."/>
        </authorList>
    </citation>
    <scope>NUCLEOTIDE SEQUENCE</scope>
    <source>
        <strain evidence="1">AT1</strain>
    </source>
</reference>